<dbReference type="Pfam" id="PF00048">
    <property type="entry name" value="IL8"/>
    <property type="match status" value="1"/>
</dbReference>
<feature type="domain" description="Chemokine interleukin-8-like" evidence="3">
    <location>
        <begin position="59"/>
        <end position="92"/>
    </location>
</feature>
<dbReference type="GO" id="GO:0008009">
    <property type="term" value="F:chemokine activity"/>
    <property type="evidence" value="ECO:0007669"/>
    <property type="project" value="InterPro"/>
</dbReference>
<sequence>MRTSLLCVLGALLLTSAFCTGQSLTEWSGIPFAVVSDLKTLHFNIYQLNSIKRRLSTFSHCVVLFFSFKTKNNGTICVDPNMNWVQNIMKNLDEQSF</sequence>
<evidence type="ECO:0000259" key="3">
    <source>
        <dbReference type="Pfam" id="PF00048"/>
    </source>
</evidence>
<organism evidence="4 5">
    <name type="scientific">Neogobius melanostomus</name>
    <name type="common">round goby</name>
    <dbReference type="NCBI Taxonomy" id="47308"/>
    <lineage>
        <taxon>Eukaryota</taxon>
        <taxon>Metazoa</taxon>
        <taxon>Chordata</taxon>
        <taxon>Craniata</taxon>
        <taxon>Vertebrata</taxon>
        <taxon>Euteleostomi</taxon>
        <taxon>Actinopterygii</taxon>
        <taxon>Neopterygii</taxon>
        <taxon>Teleostei</taxon>
        <taxon>Neoteleostei</taxon>
        <taxon>Acanthomorphata</taxon>
        <taxon>Gobiaria</taxon>
        <taxon>Gobiiformes</taxon>
        <taxon>Gobioidei</taxon>
        <taxon>Gobiidae</taxon>
        <taxon>Benthophilinae</taxon>
        <taxon>Neogobiini</taxon>
        <taxon>Neogobius</taxon>
    </lineage>
</organism>
<accession>A0A8C6UU56</accession>
<evidence type="ECO:0000256" key="2">
    <source>
        <dbReference type="SAM" id="SignalP"/>
    </source>
</evidence>
<dbReference type="Ensembl" id="ENSNMLT00000045105.1">
    <property type="protein sequence ID" value="ENSNMLP00000040557.1"/>
    <property type="gene ID" value="ENSNMLG00000024910.1"/>
</dbReference>
<dbReference type="GO" id="GO:0005615">
    <property type="term" value="C:extracellular space"/>
    <property type="evidence" value="ECO:0007669"/>
    <property type="project" value="UniProtKB-KW"/>
</dbReference>
<evidence type="ECO:0000313" key="4">
    <source>
        <dbReference type="Ensembl" id="ENSNMLP00000040557.1"/>
    </source>
</evidence>
<feature type="signal peptide" evidence="2">
    <location>
        <begin position="1"/>
        <end position="21"/>
    </location>
</feature>
<reference evidence="4" key="2">
    <citation type="submission" date="2025-09" db="UniProtKB">
        <authorList>
            <consortium name="Ensembl"/>
        </authorList>
    </citation>
    <scope>IDENTIFICATION</scope>
</reference>
<dbReference type="AlphaFoldDB" id="A0A8C6UU56"/>
<dbReference type="InterPro" id="IPR001811">
    <property type="entry name" value="Chemokine_IL8-like_dom"/>
</dbReference>
<evidence type="ECO:0000256" key="1">
    <source>
        <dbReference type="ARBA" id="ARBA00022514"/>
    </source>
</evidence>
<dbReference type="Proteomes" id="UP000694523">
    <property type="component" value="Unplaced"/>
</dbReference>
<keyword evidence="1" id="KW-0202">Cytokine</keyword>
<protein>
    <recommendedName>
        <fullName evidence="3">Chemokine interleukin-8-like domain-containing protein</fullName>
    </recommendedName>
</protein>
<dbReference type="SUPFAM" id="SSF54117">
    <property type="entry name" value="Interleukin 8-like chemokines"/>
    <property type="match status" value="1"/>
</dbReference>
<name>A0A8C6UU56_9GOBI</name>
<evidence type="ECO:0000313" key="5">
    <source>
        <dbReference type="Proteomes" id="UP000694523"/>
    </source>
</evidence>
<proteinExistence type="predicted"/>
<dbReference type="Gene3D" id="2.40.50.40">
    <property type="match status" value="1"/>
</dbReference>
<feature type="chain" id="PRO_5034686284" description="Chemokine interleukin-8-like domain-containing protein" evidence="2">
    <location>
        <begin position="22"/>
        <end position="97"/>
    </location>
</feature>
<dbReference type="GO" id="GO:0006955">
    <property type="term" value="P:immune response"/>
    <property type="evidence" value="ECO:0007669"/>
    <property type="project" value="InterPro"/>
</dbReference>
<dbReference type="InterPro" id="IPR036048">
    <property type="entry name" value="Interleukin_8-like_sf"/>
</dbReference>
<keyword evidence="2" id="KW-0732">Signal</keyword>
<keyword evidence="5" id="KW-1185">Reference proteome</keyword>
<reference evidence="4" key="1">
    <citation type="submission" date="2025-08" db="UniProtKB">
        <authorList>
            <consortium name="Ensembl"/>
        </authorList>
    </citation>
    <scope>IDENTIFICATION</scope>
</reference>